<feature type="repeat" description="WD" evidence="3">
    <location>
        <begin position="504"/>
        <end position="546"/>
    </location>
</feature>
<dbReference type="InterPro" id="IPR051350">
    <property type="entry name" value="WD_repeat-ST_regulator"/>
</dbReference>
<evidence type="ECO:0000313" key="5">
    <source>
        <dbReference type="EMBL" id="GAA0172044.1"/>
    </source>
</evidence>
<evidence type="ECO:0000256" key="3">
    <source>
        <dbReference type="PROSITE-ProRule" id="PRU00221"/>
    </source>
</evidence>
<feature type="repeat" description="WD" evidence="3">
    <location>
        <begin position="264"/>
        <end position="298"/>
    </location>
</feature>
<gene>
    <name evidence="5" type="ORF">LIER_25950</name>
</gene>
<keyword evidence="1 3" id="KW-0853">WD repeat</keyword>
<feature type="domain" description="CTLH" evidence="4">
    <location>
        <begin position="104"/>
        <end position="150"/>
    </location>
</feature>
<dbReference type="SMART" id="SM00667">
    <property type="entry name" value="LisH"/>
    <property type="match status" value="1"/>
</dbReference>
<evidence type="ECO:0000259" key="4">
    <source>
        <dbReference type="PROSITE" id="PS50897"/>
    </source>
</evidence>
<keyword evidence="2" id="KW-0677">Repeat</keyword>
<dbReference type="InterPro" id="IPR006595">
    <property type="entry name" value="CTLH_C"/>
</dbReference>
<dbReference type="Gene3D" id="2.130.10.10">
    <property type="entry name" value="YVTN repeat-like/Quinoprotein amine dehydrogenase"/>
    <property type="match status" value="2"/>
</dbReference>
<dbReference type="AlphaFoldDB" id="A0AAV3R867"/>
<dbReference type="PROSITE" id="PS50082">
    <property type="entry name" value="WD_REPEATS_2"/>
    <property type="match status" value="4"/>
</dbReference>
<keyword evidence="6" id="KW-1185">Reference proteome</keyword>
<dbReference type="SUPFAM" id="SSF50998">
    <property type="entry name" value="Quinoprotein alcohol dehydrogenase-like"/>
    <property type="match status" value="1"/>
</dbReference>
<dbReference type="PROSITE" id="PS50294">
    <property type="entry name" value="WD_REPEATS_REGION"/>
    <property type="match status" value="3"/>
</dbReference>
<evidence type="ECO:0000256" key="1">
    <source>
        <dbReference type="ARBA" id="ARBA00022574"/>
    </source>
</evidence>
<feature type="repeat" description="WD" evidence="3">
    <location>
        <begin position="363"/>
        <end position="385"/>
    </location>
</feature>
<dbReference type="PROSITE" id="PS50897">
    <property type="entry name" value="CTLH"/>
    <property type="match status" value="1"/>
</dbReference>
<dbReference type="EMBL" id="BAABME010007928">
    <property type="protein sequence ID" value="GAA0172044.1"/>
    <property type="molecule type" value="Genomic_DNA"/>
</dbReference>
<dbReference type="PROSITE" id="PS00678">
    <property type="entry name" value="WD_REPEATS_1"/>
    <property type="match status" value="2"/>
</dbReference>
<proteinExistence type="predicted"/>
<dbReference type="Pfam" id="PF23627">
    <property type="entry name" value="LisH_WDR26"/>
    <property type="match status" value="1"/>
</dbReference>
<dbReference type="InterPro" id="IPR015943">
    <property type="entry name" value="WD40/YVTN_repeat-like_dom_sf"/>
</dbReference>
<comment type="caution">
    <text evidence="5">The sequence shown here is derived from an EMBL/GenBank/DDBJ whole genome shotgun (WGS) entry which is preliminary data.</text>
</comment>
<dbReference type="PANTHER" id="PTHR22838">
    <property type="entry name" value="WD REPEAT PROTEIN 26-RELATED"/>
    <property type="match status" value="1"/>
</dbReference>
<dbReference type="SMART" id="SM00320">
    <property type="entry name" value="WD40"/>
    <property type="match status" value="5"/>
</dbReference>
<dbReference type="PROSITE" id="PS50896">
    <property type="entry name" value="LISH"/>
    <property type="match status" value="1"/>
</dbReference>
<dbReference type="InterPro" id="IPR019775">
    <property type="entry name" value="WD40_repeat_CS"/>
</dbReference>
<dbReference type="InterPro" id="IPR006594">
    <property type="entry name" value="LisH"/>
</dbReference>
<dbReference type="Pfam" id="PF00400">
    <property type="entry name" value="WD40"/>
    <property type="match status" value="4"/>
</dbReference>
<accession>A0AAV3R867</accession>
<dbReference type="PRINTS" id="PR00320">
    <property type="entry name" value="GPROTEINBRPT"/>
</dbReference>
<name>A0AAV3R867_LITER</name>
<reference evidence="5 6" key="1">
    <citation type="submission" date="2024-01" db="EMBL/GenBank/DDBJ databases">
        <title>The complete chloroplast genome sequence of Lithospermum erythrorhizon: insights into the phylogenetic relationship among Boraginaceae species and the maternal lineages of purple gromwells.</title>
        <authorList>
            <person name="Okada T."/>
            <person name="Watanabe K."/>
        </authorList>
    </citation>
    <scope>NUCLEOTIDE SEQUENCE [LARGE SCALE GENOMIC DNA]</scope>
</reference>
<evidence type="ECO:0000313" key="6">
    <source>
        <dbReference type="Proteomes" id="UP001454036"/>
    </source>
</evidence>
<dbReference type="PANTHER" id="PTHR22838:SF0">
    <property type="entry name" value="WD REPEAT-CONTAINING PROTEIN 26"/>
    <property type="match status" value="1"/>
</dbReference>
<dbReference type="InterPro" id="IPR001680">
    <property type="entry name" value="WD40_rpt"/>
</dbReference>
<protein>
    <recommendedName>
        <fullName evidence="4">CTLH domain-containing protein</fullName>
    </recommendedName>
</protein>
<dbReference type="Proteomes" id="UP001454036">
    <property type="component" value="Unassembled WGS sequence"/>
</dbReference>
<dbReference type="InterPro" id="IPR011047">
    <property type="entry name" value="Quinoprotein_ADH-like_sf"/>
</dbReference>
<feature type="repeat" description="WD" evidence="3">
    <location>
        <begin position="309"/>
        <end position="346"/>
    </location>
</feature>
<organism evidence="5 6">
    <name type="scientific">Lithospermum erythrorhizon</name>
    <name type="common">Purple gromwell</name>
    <name type="synonym">Lithospermum officinale var. erythrorhizon</name>
    <dbReference type="NCBI Taxonomy" id="34254"/>
    <lineage>
        <taxon>Eukaryota</taxon>
        <taxon>Viridiplantae</taxon>
        <taxon>Streptophyta</taxon>
        <taxon>Embryophyta</taxon>
        <taxon>Tracheophyta</taxon>
        <taxon>Spermatophyta</taxon>
        <taxon>Magnoliopsida</taxon>
        <taxon>eudicotyledons</taxon>
        <taxon>Gunneridae</taxon>
        <taxon>Pentapetalae</taxon>
        <taxon>asterids</taxon>
        <taxon>lamiids</taxon>
        <taxon>Boraginales</taxon>
        <taxon>Boraginaceae</taxon>
        <taxon>Boraginoideae</taxon>
        <taxon>Lithospermeae</taxon>
        <taxon>Lithospermum</taxon>
    </lineage>
</organism>
<evidence type="ECO:0000256" key="2">
    <source>
        <dbReference type="ARBA" id="ARBA00022737"/>
    </source>
</evidence>
<sequence>MGGVADDEPPSKRVKVYPVELRGILNGQTSSELASCSSSGSMARPLPSQGDDEVVGSKALVKKTEFIRIIAEALYSLGYKSTCDLLEEESGIPFRSSELTTFMQQIHDGQWDESVETLHKLVDDSEVKLASFIILEHKFFKLLSEEDFKDALKTLRTQIASLSIKNDRVRELSSCIVYPQQHIGGKPASDLRLKSPSELLEELQRLLPPSVMIPEKRLVHLVEQALHLQQDSCRYHNSLVTEMTLLLDHQCGRDRIPSQTTQILSGHTGEVWNLQFSYGGRYLASSSSDNSVLIWEVKLDGEVVIKHKLTGHQKPVIYLAWSPRDHQILTCESENCIRRWEISTGECRCIYAKTGCVFISCEWAPNGKSIYSGATDKSISMWDLEGNELESWKGQRTIKTSDLGISSDGKQIVTVCNETVISLVEWETKVERLIEEDQVDDDSNLEGVRLEAGGYRNIEESAKLEAKYKGLKRSRFIVRSCFGGLEQSFVYVWHRASGELIRTLAGHSGSVNCVRWNPANPHMLASASDDHTIRIWGLNKVKLHTNRWVHSNGVCCNGNT</sequence>
<dbReference type="InterPro" id="IPR020472">
    <property type="entry name" value="WD40_PAC1"/>
</dbReference>